<dbReference type="PANTHER" id="PTHR31996">
    <property type="entry name" value="COILED-COIL DOMAIN-CONTAINING PROTEIN 115"/>
    <property type="match status" value="1"/>
</dbReference>
<evidence type="ECO:0000256" key="1">
    <source>
        <dbReference type="ARBA" id="ARBA00093634"/>
    </source>
</evidence>
<dbReference type="InterPro" id="IPR040357">
    <property type="entry name" value="Vma22/CCDC115"/>
</dbReference>
<feature type="compositionally biased region" description="Low complexity" evidence="2">
    <location>
        <begin position="7"/>
        <end position="21"/>
    </location>
</feature>
<reference evidence="4" key="1">
    <citation type="journal article" date="2019" name="Curr. Biol.">
        <title>Genome Sequence of Striga asiatica Provides Insight into the Evolution of Plant Parasitism.</title>
        <authorList>
            <person name="Yoshida S."/>
            <person name="Kim S."/>
            <person name="Wafula E.K."/>
            <person name="Tanskanen J."/>
            <person name="Kim Y.M."/>
            <person name="Honaas L."/>
            <person name="Yang Z."/>
            <person name="Spallek T."/>
            <person name="Conn C.E."/>
            <person name="Ichihashi Y."/>
            <person name="Cheong K."/>
            <person name="Cui S."/>
            <person name="Der J.P."/>
            <person name="Gundlach H."/>
            <person name="Jiao Y."/>
            <person name="Hori C."/>
            <person name="Ishida J.K."/>
            <person name="Kasahara H."/>
            <person name="Kiba T."/>
            <person name="Kim M.S."/>
            <person name="Koo N."/>
            <person name="Laohavisit A."/>
            <person name="Lee Y.H."/>
            <person name="Lumba S."/>
            <person name="McCourt P."/>
            <person name="Mortimer J.C."/>
            <person name="Mutuku J.M."/>
            <person name="Nomura T."/>
            <person name="Sasaki-Sekimoto Y."/>
            <person name="Seto Y."/>
            <person name="Wang Y."/>
            <person name="Wakatake T."/>
            <person name="Sakakibara H."/>
            <person name="Demura T."/>
            <person name="Yamaguchi S."/>
            <person name="Yoneyama K."/>
            <person name="Manabe R.I."/>
            <person name="Nelson D.C."/>
            <person name="Schulman A.H."/>
            <person name="Timko M.P."/>
            <person name="dePamphilis C.W."/>
            <person name="Choi D."/>
            <person name="Shirasu K."/>
        </authorList>
    </citation>
    <scope>NUCLEOTIDE SEQUENCE [LARGE SCALE GENOMIC DNA]</scope>
    <source>
        <strain evidence="4">cv. UVA1</strain>
    </source>
</reference>
<dbReference type="EMBL" id="BKCP01008737">
    <property type="protein sequence ID" value="GER49704.1"/>
    <property type="molecule type" value="Genomic_DNA"/>
</dbReference>
<sequence length="275" mass="30901">MRAARIPAFQQFPASSSSTSTSDDEGGPNLPRRGDFCVRLKSDQTFHRSKDSRLHSFFLQKNMQSSNNTTESTNELVESEQHILNFLDSMDTYLTLMDSLSSSLRQGWLDLASARQSMGALRVSSVLFDLKSHHASTTLQVHNGDHNMESPHFTLSKWASSDDPEKHSEEAKFEEDELLQNKSTESPREQNHDTPQSPQPLERRASGGSPVTPDNQAQRERSKSLSMFGTLVSPKLRATQLSFETALEMLIEIANMRASLLCTYKQVLHDQKTAK</sequence>
<dbReference type="PANTHER" id="PTHR31996:SF2">
    <property type="entry name" value="COILED-COIL DOMAIN-CONTAINING PROTEIN 115"/>
    <property type="match status" value="1"/>
</dbReference>
<name>A0A5A7QZZ7_STRAF</name>
<evidence type="ECO:0000313" key="4">
    <source>
        <dbReference type="Proteomes" id="UP000325081"/>
    </source>
</evidence>
<keyword evidence="4" id="KW-1185">Reference proteome</keyword>
<organism evidence="3 4">
    <name type="scientific">Striga asiatica</name>
    <name type="common">Asiatic witchweed</name>
    <name type="synonym">Buchnera asiatica</name>
    <dbReference type="NCBI Taxonomy" id="4170"/>
    <lineage>
        <taxon>Eukaryota</taxon>
        <taxon>Viridiplantae</taxon>
        <taxon>Streptophyta</taxon>
        <taxon>Embryophyta</taxon>
        <taxon>Tracheophyta</taxon>
        <taxon>Spermatophyta</taxon>
        <taxon>Magnoliopsida</taxon>
        <taxon>eudicotyledons</taxon>
        <taxon>Gunneridae</taxon>
        <taxon>Pentapetalae</taxon>
        <taxon>asterids</taxon>
        <taxon>lamiids</taxon>
        <taxon>Lamiales</taxon>
        <taxon>Orobanchaceae</taxon>
        <taxon>Buchnereae</taxon>
        <taxon>Striga</taxon>
    </lineage>
</organism>
<dbReference type="GO" id="GO:0070072">
    <property type="term" value="P:vacuolar proton-transporting V-type ATPase complex assembly"/>
    <property type="evidence" value="ECO:0007669"/>
    <property type="project" value="InterPro"/>
</dbReference>
<comment type="caution">
    <text evidence="3">The sequence shown here is derived from an EMBL/GenBank/DDBJ whole genome shotgun (WGS) entry which is preliminary data.</text>
</comment>
<protein>
    <recommendedName>
        <fullName evidence="1">Vacuolar ATPase assembly protein VMA22</fullName>
    </recommendedName>
</protein>
<dbReference type="AlphaFoldDB" id="A0A5A7QZZ7"/>
<dbReference type="Pfam" id="PF21730">
    <property type="entry name" value="Vma22_CCDC115"/>
    <property type="match status" value="1"/>
</dbReference>
<dbReference type="GO" id="GO:0051082">
    <property type="term" value="F:unfolded protein binding"/>
    <property type="evidence" value="ECO:0007669"/>
    <property type="project" value="TreeGrafter"/>
</dbReference>
<proteinExistence type="predicted"/>
<dbReference type="OrthoDB" id="408631at2759"/>
<dbReference type="Proteomes" id="UP000325081">
    <property type="component" value="Unassembled WGS sequence"/>
</dbReference>
<gene>
    <name evidence="3" type="ORF">STAS_26963</name>
</gene>
<feature type="region of interest" description="Disordered" evidence="2">
    <location>
        <begin position="140"/>
        <end position="226"/>
    </location>
</feature>
<evidence type="ECO:0000313" key="3">
    <source>
        <dbReference type="EMBL" id="GER49704.1"/>
    </source>
</evidence>
<feature type="region of interest" description="Disordered" evidence="2">
    <location>
        <begin position="1"/>
        <end position="34"/>
    </location>
</feature>
<accession>A0A5A7QZZ7</accession>
<evidence type="ECO:0000256" key="2">
    <source>
        <dbReference type="SAM" id="MobiDB-lite"/>
    </source>
</evidence>